<dbReference type="SUPFAM" id="SSF48452">
    <property type="entry name" value="TPR-like"/>
    <property type="match status" value="2"/>
</dbReference>
<protein>
    <submittedName>
        <fullName evidence="2">Uncharacterized protein</fullName>
    </submittedName>
</protein>
<evidence type="ECO:0000313" key="3">
    <source>
        <dbReference type="Proteomes" id="UP000278143"/>
    </source>
</evidence>
<dbReference type="Gene3D" id="1.25.40.10">
    <property type="entry name" value="Tetratricopeptide repeat domain"/>
    <property type="match status" value="3"/>
</dbReference>
<feature type="compositionally biased region" description="Low complexity" evidence="1">
    <location>
        <begin position="158"/>
        <end position="169"/>
    </location>
</feature>
<reference evidence="3" key="1">
    <citation type="journal article" date="2018" name="Nat. Microbiol.">
        <title>Leveraging single-cell genomics to expand the fungal tree of life.</title>
        <authorList>
            <person name="Ahrendt S.R."/>
            <person name="Quandt C.A."/>
            <person name="Ciobanu D."/>
            <person name="Clum A."/>
            <person name="Salamov A."/>
            <person name="Andreopoulos B."/>
            <person name="Cheng J.F."/>
            <person name="Woyke T."/>
            <person name="Pelin A."/>
            <person name="Henrissat B."/>
            <person name="Reynolds N.K."/>
            <person name="Benny G.L."/>
            <person name="Smith M.E."/>
            <person name="James T.Y."/>
            <person name="Grigoriev I.V."/>
        </authorList>
    </citation>
    <scope>NUCLEOTIDE SEQUENCE [LARGE SCALE GENOMIC DNA]</scope>
    <source>
        <strain evidence="3">Benny S71-1</strain>
    </source>
</reference>
<dbReference type="PANTHER" id="PTHR45005:SF2">
    <property type="entry name" value="PROTEIN HLB1"/>
    <property type="match status" value="1"/>
</dbReference>
<dbReference type="PANTHER" id="PTHR45005">
    <property type="match status" value="1"/>
</dbReference>
<feature type="non-terminal residue" evidence="2">
    <location>
        <position position="442"/>
    </location>
</feature>
<dbReference type="Pfam" id="PF06552">
    <property type="entry name" value="TOM20_plant"/>
    <property type="match status" value="1"/>
</dbReference>
<dbReference type="InterPro" id="IPR011990">
    <property type="entry name" value="TPR-like_helical_dom_sf"/>
</dbReference>
<keyword evidence="3" id="KW-1185">Reference proteome</keyword>
<dbReference type="EMBL" id="KZ989742">
    <property type="protein sequence ID" value="RKP25455.1"/>
    <property type="molecule type" value="Genomic_DNA"/>
</dbReference>
<dbReference type="InterPro" id="IPR053277">
    <property type="entry name" value="Endomembrane_traffic_mod"/>
</dbReference>
<accession>A0A4P9YZR2</accession>
<gene>
    <name evidence="2" type="ORF">SYNPS1DRAFT_28816</name>
</gene>
<sequence>MAASSPSTFEQWMEQAASLERKVENEELSEMEALDAYTQAAAAYTEADRLQPKDAACLYNWGRVMFILGGFVDGDEDPDEKLRHVSQAIEKFEASVALQPDNTDALFNLAQALATRCDLLVDNDNDRATGEPLLKRAIALFDQVYALQEAALNNAATATEEASTASSSSSPPPPPTKESLVDTVSAVAECVTSLACLQETAKEADALFDDACQRLERALSLSEERRSDILCDWAAVLEAKANHQQQNTAERMDAQLYEPAIAKLKEAMAAGPTLADPRCDLGDLYLGIAHGKLIEATLDADELDASAEKEQAVARIAAMDDEITPYYEQACAAFKEAASLEPTNAGIKQKLGDIYFARSRLPLDSAKAIEQKLLAEAEHWYQATLEVAQDDPEPVIRLAQVYDVQGRAEDYERLLNQWQKLEGTVNDLYEEDDVFEMEFIDK</sequence>
<dbReference type="AlphaFoldDB" id="A0A4P9YZR2"/>
<proteinExistence type="predicted"/>
<evidence type="ECO:0000313" key="2">
    <source>
        <dbReference type="EMBL" id="RKP25455.1"/>
    </source>
</evidence>
<dbReference type="Proteomes" id="UP000278143">
    <property type="component" value="Unassembled WGS sequence"/>
</dbReference>
<evidence type="ECO:0000256" key="1">
    <source>
        <dbReference type="SAM" id="MobiDB-lite"/>
    </source>
</evidence>
<organism evidence="2 3">
    <name type="scientific">Syncephalis pseudoplumigaleata</name>
    <dbReference type="NCBI Taxonomy" id="1712513"/>
    <lineage>
        <taxon>Eukaryota</taxon>
        <taxon>Fungi</taxon>
        <taxon>Fungi incertae sedis</taxon>
        <taxon>Zoopagomycota</taxon>
        <taxon>Zoopagomycotina</taxon>
        <taxon>Zoopagomycetes</taxon>
        <taxon>Zoopagales</taxon>
        <taxon>Piptocephalidaceae</taxon>
        <taxon>Syncephalis</taxon>
    </lineage>
</organism>
<name>A0A4P9YZR2_9FUNG</name>
<dbReference type="OrthoDB" id="5328412at2759"/>
<feature type="region of interest" description="Disordered" evidence="1">
    <location>
        <begin position="158"/>
        <end position="179"/>
    </location>
</feature>